<dbReference type="Proteomes" id="UP001187531">
    <property type="component" value="Unassembled WGS sequence"/>
</dbReference>
<comment type="caution">
    <text evidence="4">The sequence shown here is derived from an EMBL/GenBank/DDBJ whole genome shotgun (WGS) entry which is preliminary data.</text>
</comment>
<dbReference type="PROSITE" id="PS51450">
    <property type="entry name" value="LRR"/>
    <property type="match status" value="2"/>
</dbReference>
<keyword evidence="1" id="KW-0433">Leucine-rich repeat</keyword>
<feature type="region of interest" description="Disordered" evidence="3">
    <location>
        <begin position="132"/>
        <end position="199"/>
    </location>
</feature>
<dbReference type="PANTHER" id="PTHR18849">
    <property type="entry name" value="LEUCINE RICH REPEAT PROTEIN"/>
    <property type="match status" value="1"/>
</dbReference>
<feature type="compositionally biased region" description="Basic and acidic residues" evidence="3">
    <location>
        <begin position="240"/>
        <end position="249"/>
    </location>
</feature>
<keyword evidence="5" id="KW-1185">Reference proteome</keyword>
<feature type="region of interest" description="Disordered" evidence="3">
    <location>
        <begin position="231"/>
        <end position="275"/>
    </location>
</feature>
<evidence type="ECO:0000256" key="2">
    <source>
        <dbReference type="ARBA" id="ARBA00022737"/>
    </source>
</evidence>
<evidence type="ECO:0000313" key="5">
    <source>
        <dbReference type="Proteomes" id="UP001187531"/>
    </source>
</evidence>
<dbReference type="InterPro" id="IPR032675">
    <property type="entry name" value="LRR_dom_sf"/>
</dbReference>
<gene>
    <name evidence="4" type="ORF">QYM36_008452</name>
</gene>
<keyword evidence="2" id="KW-0677">Repeat</keyword>
<dbReference type="EMBL" id="JAVRJZ010000001">
    <property type="protein sequence ID" value="KAK2727979.1"/>
    <property type="molecule type" value="Genomic_DNA"/>
</dbReference>
<protein>
    <submittedName>
        <fullName evidence="4">Uncharacterized protein</fullName>
    </submittedName>
</protein>
<evidence type="ECO:0000313" key="4">
    <source>
        <dbReference type="EMBL" id="KAK2727979.1"/>
    </source>
</evidence>
<dbReference type="Gene3D" id="3.80.10.10">
    <property type="entry name" value="Ribonuclease Inhibitor"/>
    <property type="match status" value="1"/>
</dbReference>
<dbReference type="SUPFAM" id="SSF52058">
    <property type="entry name" value="L domain-like"/>
    <property type="match status" value="1"/>
</dbReference>
<feature type="compositionally biased region" description="Low complexity" evidence="3">
    <location>
        <begin position="189"/>
        <end position="199"/>
    </location>
</feature>
<sequence length="338" mass="38201">MWSPAVSDHSFKLYYTEFNTFLLGGGLTDVSIFMMMPNLELLALSVNNLESLSDLKGCRNLQELYLRKNNIKDLREVCHLKNLKHLKNLWLADNPCAETDSYRLSVLRTLPQLQVLDDVQVQKQELQEAFAKGKELKLPDEDSDENSPSSQVKTNPELDIPEEVQATPKNDCPRVLTDADSSKEMLLQSSTVSKSTTKSDISKDALESFNTVTNDIPPKETLPHQVSTMFISPGQVRPKRLQEPEELRSRPQNMTPDDAVPLRKSSSPSKSKNLQISQDISSWRQSLAELHPELQDQECGALNEQTIERAAEMQGCDSRYQHANARSCPIQYVIVLFL</sequence>
<organism evidence="4 5">
    <name type="scientific">Artemia franciscana</name>
    <name type="common">Brine shrimp</name>
    <name type="synonym">Artemia sanfranciscana</name>
    <dbReference type="NCBI Taxonomy" id="6661"/>
    <lineage>
        <taxon>Eukaryota</taxon>
        <taxon>Metazoa</taxon>
        <taxon>Ecdysozoa</taxon>
        <taxon>Arthropoda</taxon>
        <taxon>Crustacea</taxon>
        <taxon>Branchiopoda</taxon>
        <taxon>Anostraca</taxon>
        <taxon>Artemiidae</taxon>
        <taxon>Artemia</taxon>
    </lineage>
</organism>
<dbReference type="Pfam" id="PF14580">
    <property type="entry name" value="LRR_9"/>
    <property type="match status" value="1"/>
</dbReference>
<evidence type="ECO:0000256" key="3">
    <source>
        <dbReference type="SAM" id="MobiDB-lite"/>
    </source>
</evidence>
<evidence type="ECO:0000256" key="1">
    <source>
        <dbReference type="ARBA" id="ARBA00022614"/>
    </source>
</evidence>
<reference evidence="4" key="1">
    <citation type="submission" date="2023-07" db="EMBL/GenBank/DDBJ databases">
        <title>Chromosome-level genome assembly of Artemia franciscana.</title>
        <authorList>
            <person name="Jo E."/>
        </authorList>
    </citation>
    <scope>NUCLEOTIDE SEQUENCE</scope>
    <source>
        <tissue evidence="4">Whole body</tissue>
    </source>
</reference>
<name>A0AA88LI55_ARTSF</name>
<dbReference type="PANTHER" id="PTHR18849:SF0">
    <property type="entry name" value="CILIA- AND FLAGELLA-ASSOCIATED PROTEIN 410-RELATED"/>
    <property type="match status" value="1"/>
</dbReference>
<dbReference type="InterPro" id="IPR001611">
    <property type="entry name" value="Leu-rich_rpt"/>
</dbReference>
<dbReference type="AlphaFoldDB" id="A0AA88LI55"/>
<proteinExistence type="predicted"/>
<accession>A0AA88LI55</accession>